<dbReference type="PROSITE" id="PS00137">
    <property type="entry name" value="SUBTILASE_HIS"/>
    <property type="match status" value="1"/>
</dbReference>
<dbReference type="PROSITE" id="PS51892">
    <property type="entry name" value="SUBTILASE"/>
    <property type="match status" value="1"/>
</dbReference>
<evidence type="ECO:0000259" key="11">
    <source>
        <dbReference type="Pfam" id="PF02225"/>
    </source>
</evidence>
<keyword evidence="7 8" id="KW-0720">Serine protease</keyword>
<dbReference type="InterPro" id="IPR000209">
    <property type="entry name" value="Peptidase_S8/S53_dom"/>
</dbReference>
<keyword evidence="2" id="KW-0134">Cell wall</keyword>
<keyword evidence="4 8" id="KW-0645">Protease</keyword>
<name>A0ABR9QGZ9_9BACI</name>
<dbReference type="InterPro" id="IPR050131">
    <property type="entry name" value="Peptidase_S8_subtilisin-like"/>
</dbReference>
<evidence type="ECO:0000256" key="8">
    <source>
        <dbReference type="PROSITE-ProRule" id="PRU01240"/>
    </source>
</evidence>
<evidence type="ECO:0000313" key="13">
    <source>
        <dbReference type="Proteomes" id="UP001516662"/>
    </source>
</evidence>
<keyword evidence="13" id="KW-1185">Reference proteome</keyword>
<dbReference type="CDD" id="cd07474">
    <property type="entry name" value="Peptidases_S8_subtilisin_Vpr-like"/>
    <property type="match status" value="1"/>
</dbReference>
<dbReference type="Pfam" id="PF00082">
    <property type="entry name" value="Peptidase_S8"/>
    <property type="match status" value="1"/>
</dbReference>
<feature type="active site" description="Charge relay system" evidence="8">
    <location>
        <position position="145"/>
    </location>
</feature>
<evidence type="ECO:0000256" key="6">
    <source>
        <dbReference type="ARBA" id="ARBA00022801"/>
    </source>
</evidence>
<evidence type="ECO:0000256" key="7">
    <source>
        <dbReference type="ARBA" id="ARBA00022825"/>
    </source>
</evidence>
<evidence type="ECO:0000256" key="1">
    <source>
        <dbReference type="ARBA" id="ARBA00011073"/>
    </source>
</evidence>
<dbReference type="RefSeq" id="WP_193535239.1">
    <property type="nucleotide sequence ID" value="NZ_JADCLJ010000016.1"/>
</dbReference>
<dbReference type="InterPro" id="IPR023828">
    <property type="entry name" value="Peptidase_S8_Ser-AS"/>
</dbReference>
<dbReference type="InterPro" id="IPR003137">
    <property type="entry name" value="PA_domain"/>
</dbReference>
<reference evidence="12 13" key="1">
    <citation type="submission" date="2020-10" db="EMBL/GenBank/DDBJ databases">
        <title>Bacillus sp. HD4P25, an endophyte from a halophyte.</title>
        <authorList>
            <person name="Sun J.-Q."/>
        </authorList>
    </citation>
    <scope>NUCLEOTIDE SEQUENCE [LARGE SCALE GENOMIC DNA]</scope>
    <source>
        <strain evidence="12 13">YIM 93174</strain>
    </source>
</reference>
<comment type="caution">
    <text evidence="12">The sequence shown here is derived from an EMBL/GenBank/DDBJ whole genome shotgun (WGS) entry which is preliminary data.</text>
</comment>
<feature type="active site" description="Charge relay system" evidence="8">
    <location>
        <position position="185"/>
    </location>
</feature>
<evidence type="ECO:0000259" key="10">
    <source>
        <dbReference type="Pfam" id="PF00082"/>
    </source>
</evidence>
<evidence type="ECO:0000256" key="2">
    <source>
        <dbReference type="ARBA" id="ARBA00022512"/>
    </source>
</evidence>
<gene>
    <name evidence="12" type="ORF">IMZ08_06825</name>
</gene>
<dbReference type="PANTHER" id="PTHR43806:SF65">
    <property type="entry name" value="SERINE PROTEASE APRX"/>
    <property type="match status" value="1"/>
</dbReference>
<dbReference type="Pfam" id="PF02225">
    <property type="entry name" value="PA"/>
    <property type="match status" value="1"/>
</dbReference>
<protein>
    <submittedName>
        <fullName evidence="12">S8 family serine peptidase</fullName>
    </submittedName>
</protein>
<evidence type="ECO:0000256" key="5">
    <source>
        <dbReference type="ARBA" id="ARBA00022729"/>
    </source>
</evidence>
<dbReference type="InterPro" id="IPR046450">
    <property type="entry name" value="PA_dom_sf"/>
</dbReference>
<evidence type="ECO:0000256" key="3">
    <source>
        <dbReference type="ARBA" id="ARBA00022525"/>
    </source>
</evidence>
<dbReference type="SUPFAM" id="SSF52743">
    <property type="entry name" value="Subtilisin-like"/>
    <property type="match status" value="1"/>
</dbReference>
<keyword evidence="5" id="KW-0732">Signal</keyword>
<dbReference type="InterPro" id="IPR022398">
    <property type="entry name" value="Peptidase_S8_His-AS"/>
</dbReference>
<keyword evidence="6 8" id="KW-0378">Hydrolase</keyword>
<organism evidence="12 13">
    <name type="scientific">Litchfieldia luteola</name>
    <dbReference type="NCBI Taxonomy" id="682179"/>
    <lineage>
        <taxon>Bacteria</taxon>
        <taxon>Bacillati</taxon>
        <taxon>Bacillota</taxon>
        <taxon>Bacilli</taxon>
        <taxon>Bacillales</taxon>
        <taxon>Bacillaceae</taxon>
        <taxon>Litchfieldia</taxon>
    </lineage>
</organism>
<dbReference type="PROSITE" id="PS00136">
    <property type="entry name" value="SUBTILASE_ASP"/>
    <property type="match status" value="1"/>
</dbReference>
<dbReference type="InterPro" id="IPR034213">
    <property type="entry name" value="S8_Vpr-like"/>
</dbReference>
<dbReference type="Proteomes" id="UP001516662">
    <property type="component" value="Unassembled WGS sequence"/>
</dbReference>
<dbReference type="Gene3D" id="3.50.30.30">
    <property type="match status" value="1"/>
</dbReference>
<proteinExistence type="inferred from homology"/>
<dbReference type="PRINTS" id="PR00723">
    <property type="entry name" value="SUBTILISIN"/>
</dbReference>
<evidence type="ECO:0000256" key="4">
    <source>
        <dbReference type="ARBA" id="ARBA00022670"/>
    </source>
</evidence>
<sequence length="747" mass="82065">MSIRIILVALLLLFGPNALGVQATTIFPQRPTLPQESPTETIHSILMTDKDDLSLLLEKTKKRYPSIQVNRVYDTVFYGVSAKGPRRDIEKLKREMGIKQSFPVTTYKVSLDESVPFIGGDEIRGLFDQADHRITGQGIKVGVIDTGIDYKHPDLKNSYHGGSDLVDGDKDPMETKGQAGLQTLHGTHVAGIIAANGKLKGVAPDAEIIAYRALGPGGVGTSEQVIAAIEQAIKDKVDVINLSLGNSINGPDWPTSVALDKAVENGIVAVTSSGNSGPEVWTVGSPGTSSKAISVGASTPPIEIPFLKFGSSKKEIDLIPMQNSKTWNFKKQYEIVTAGIGRPEELKNVKGKVVLMERGELTFTEKTLNALSKGAIGVLIYNNVKGSFAGSLEVGLNLPVASLSMEDGLWLKKKLESEKNHYIRTEYRKQEDVLADFSSRGPVTETWEIKPDVVAPGVAIDSTVPNGYMALQGTSMAAPHVAGACALIKQAHPDWSPDQIKAALMNTAKKLKDDNNKEYMPNEQGAGRIQLKEAIEAESLVYPSSLAFGLFQKHDNRKEKRIKITLDNQTGKRKSYHFNTPKNQNGLQWQLPHTVYVNGKEKKEVEITLDITPSVIGPGLHYGELEILEASNKTKIPYMFVIDEPNYPRVMGFQFGAGDTPGTFKYELYLPRGADEYGIALYDPDTLQFITFLDWKREVSRGLLEKEFTEEEIKLKGVYKAIVFANKDGQEDTIEADIIIDKNIIRP</sequence>
<dbReference type="InterPro" id="IPR036852">
    <property type="entry name" value="Peptidase_S8/S53_dom_sf"/>
</dbReference>
<dbReference type="InterPro" id="IPR015500">
    <property type="entry name" value="Peptidase_S8_subtilisin-rel"/>
</dbReference>
<dbReference type="PROSITE" id="PS00138">
    <property type="entry name" value="SUBTILASE_SER"/>
    <property type="match status" value="1"/>
</dbReference>
<evidence type="ECO:0000256" key="9">
    <source>
        <dbReference type="RuleBase" id="RU003355"/>
    </source>
</evidence>
<dbReference type="Gene3D" id="3.40.50.200">
    <property type="entry name" value="Peptidase S8/S53 domain"/>
    <property type="match status" value="1"/>
</dbReference>
<dbReference type="PANTHER" id="PTHR43806">
    <property type="entry name" value="PEPTIDASE S8"/>
    <property type="match status" value="1"/>
</dbReference>
<dbReference type="InterPro" id="IPR023827">
    <property type="entry name" value="Peptidase_S8_Asp-AS"/>
</dbReference>
<accession>A0ABR9QGZ9</accession>
<keyword evidence="3" id="KW-0964">Secreted</keyword>
<comment type="similarity">
    <text evidence="1 8 9">Belongs to the peptidase S8 family.</text>
</comment>
<evidence type="ECO:0000313" key="12">
    <source>
        <dbReference type="EMBL" id="MBE4907767.1"/>
    </source>
</evidence>
<feature type="active site" description="Charge relay system" evidence="8">
    <location>
        <position position="475"/>
    </location>
</feature>
<dbReference type="SUPFAM" id="SSF52025">
    <property type="entry name" value="PA domain"/>
    <property type="match status" value="1"/>
</dbReference>
<feature type="domain" description="PA" evidence="11">
    <location>
        <begin position="334"/>
        <end position="410"/>
    </location>
</feature>
<dbReference type="EMBL" id="JADCLJ010000016">
    <property type="protein sequence ID" value="MBE4907767.1"/>
    <property type="molecule type" value="Genomic_DNA"/>
</dbReference>
<feature type="domain" description="Peptidase S8/S53" evidence="10">
    <location>
        <begin position="136"/>
        <end position="527"/>
    </location>
</feature>
<dbReference type="CDD" id="cd02133">
    <property type="entry name" value="PA_C5a_like"/>
    <property type="match status" value="1"/>
</dbReference>